<keyword evidence="7" id="KW-0931">ER-Golgi transport</keyword>
<protein>
    <submittedName>
        <fullName evidence="11">Uncharacterized protein</fullName>
    </submittedName>
</protein>
<evidence type="ECO:0000313" key="11">
    <source>
        <dbReference type="EMBL" id="SPC87296.1"/>
    </source>
</evidence>
<keyword evidence="9" id="KW-0333">Golgi apparatus</keyword>
<dbReference type="GO" id="GO:0005525">
    <property type="term" value="F:GTP binding"/>
    <property type="evidence" value="ECO:0007669"/>
    <property type="project" value="UniProtKB-KW"/>
</dbReference>
<evidence type="ECO:0000256" key="6">
    <source>
        <dbReference type="ARBA" id="ARBA00022824"/>
    </source>
</evidence>
<keyword evidence="10" id="KW-0342">GTP-binding</keyword>
<dbReference type="PANTHER" id="PTHR45684">
    <property type="entry name" value="RE74312P"/>
    <property type="match status" value="1"/>
</dbReference>
<evidence type="ECO:0000256" key="2">
    <source>
        <dbReference type="ARBA" id="ARBA00004555"/>
    </source>
</evidence>
<dbReference type="InterPro" id="IPR006689">
    <property type="entry name" value="Small_GTPase_ARF/SAR"/>
</dbReference>
<evidence type="ECO:0000256" key="8">
    <source>
        <dbReference type="ARBA" id="ARBA00022927"/>
    </source>
</evidence>
<dbReference type="Gene3D" id="3.40.50.300">
    <property type="entry name" value="P-loop containing nucleotide triphosphate hydrolases"/>
    <property type="match status" value="1"/>
</dbReference>
<keyword evidence="8" id="KW-0653">Protein transport</keyword>
<dbReference type="AlphaFoldDB" id="A0A2N9F8R3"/>
<gene>
    <name evidence="11" type="ORF">FSB_LOCUS15178</name>
</gene>
<accession>A0A2N9F8R3</accession>
<dbReference type="InterPro" id="IPR006687">
    <property type="entry name" value="Small_GTPase_SAR1"/>
</dbReference>
<evidence type="ECO:0000256" key="7">
    <source>
        <dbReference type="ARBA" id="ARBA00022892"/>
    </source>
</evidence>
<dbReference type="GO" id="GO:0005783">
    <property type="term" value="C:endoplasmic reticulum"/>
    <property type="evidence" value="ECO:0007669"/>
    <property type="project" value="UniProtKB-SubCell"/>
</dbReference>
<evidence type="ECO:0000256" key="3">
    <source>
        <dbReference type="ARBA" id="ARBA00007507"/>
    </source>
</evidence>
<evidence type="ECO:0000256" key="1">
    <source>
        <dbReference type="ARBA" id="ARBA00004240"/>
    </source>
</evidence>
<dbReference type="InterPro" id="IPR027417">
    <property type="entry name" value="P-loop_NTPase"/>
</dbReference>
<comment type="similarity">
    <text evidence="3">Belongs to the small GTPase superfamily. SAR1 family.</text>
</comment>
<keyword evidence="6" id="KW-0256">Endoplasmic reticulum</keyword>
<evidence type="ECO:0000256" key="9">
    <source>
        <dbReference type="ARBA" id="ARBA00023034"/>
    </source>
</evidence>
<comment type="subcellular location">
    <subcellularLocation>
        <location evidence="1">Endoplasmic reticulum</location>
    </subcellularLocation>
    <subcellularLocation>
        <location evidence="2">Golgi apparatus</location>
    </subcellularLocation>
</comment>
<sequence length="108" mass="12714">MDAIVYIASARTMEQFWQQREELRTLVFQMEAFANVPFLILCIRNPGIDLSEEEMVNHLGLNNVRTGRGNVQLANANVRPLEVFVVDKFNREHYLEGIRWLYDHLTNY</sequence>
<proteinExistence type="inferred from homology"/>
<dbReference type="GO" id="GO:0006886">
    <property type="term" value="P:intracellular protein transport"/>
    <property type="evidence" value="ECO:0007669"/>
    <property type="project" value="InterPro"/>
</dbReference>
<organism evidence="11">
    <name type="scientific">Fagus sylvatica</name>
    <name type="common">Beechnut</name>
    <dbReference type="NCBI Taxonomy" id="28930"/>
    <lineage>
        <taxon>Eukaryota</taxon>
        <taxon>Viridiplantae</taxon>
        <taxon>Streptophyta</taxon>
        <taxon>Embryophyta</taxon>
        <taxon>Tracheophyta</taxon>
        <taxon>Spermatophyta</taxon>
        <taxon>Magnoliopsida</taxon>
        <taxon>eudicotyledons</taxon>
        <taxon>Gunneridae</taxon>
        <taxon>Pentapetalae</taxon>
        <taxon>rosids</taxon>
        <taxon>fabids</taxon>
        <taxon>Fagales</taxon>
        <taxon>Fagaceae</taxon>
        <taxon>Fagus</taxon>
    </lineage>
</organism>
<keyword evidence="5" id="KW-0547">Nucleotide-binding</keyword>
<name>A0A2N9F8R3_FAGSY</name>
<evidence type="ECO:0000256" key="4">
    <source>
        <dbReference type="ARBA" id="ARBA00022448"/>
    </source>
</evidence>
<dbReference type="EMBL" id="OIVN01000910">
    <property type="protein sequence ID" value="SPC87296.1"/>
    <property type="molecule type" value="Genomic_DNA"/>
</dbReference>
<dbReference type="GO" id="GO:0016192">
    <property type="term" value="P:vesicle-mediated transport"/>
    <property type="evidence" value="ECO:0007669"/>
    <property type="project" value="UniProtKB-KW"/>
</dbReference>
<dbReference type="GO" id="GO:0005794">
    <property type="term" value="C:Golgi apparatus"/>
    <property type="evidence" value="ECO:0007669"/>
    <property type="project" value="UniProtKB-SubCell"/>
</dbReference>
<dbReference type="Pfam" id="PF00025">
    <property type="entry name" value="Arf"/>
    <property type="match status" value="1"/>
</dbReference>
<keyword evidence="4" id="KW-0813">Transport</keyword>
<evidence type="ECO:0000256" key="5">
    <source>
        <dbReference type="ARBA" id="ARBA00022741"/>
    </source>
</evidence>
<evidence type="ECO:0000256" key="10">
    <source>
        <dbReference type="ARBA" id="ARBA00023134"/>
    </source>
</evidence>
<reference evidence="11" key="1">
    <citation type="submission" date="2018-02" db="EMBL/GenBank/DDBJ databases">
        <authorList>
            <person name="Cohen D.B."/>
            <person name="Kent A.D."/>
        </authorList>
    </citation>
    <scope>NUCLEOTIDE SEQUENCE</scope>
</reference>
<dbReference type="GO" id="GO:0003924">
    <property type="term" value="F:GTPase activity"/>
    <property type="evidence" value="ECO:0007669"/>
    <property type="project" value="InterPro"/>
</dbReference>